<feature type="region of interest" description="Disordered" evidence="1">
    <location>
        <begin position="44"/>
        <end position="110"/>
    </location>
</feature>
<gene>
    <name evidence="2" type="ORF">L5515_006249</name>
</gene>
<dbReference type="AlphaFoldDB" id="A0AAE9JIK3"/>
<keyword evidence="3" id="KW-1185">Reference proteome</keyword>
<accession>A0AAE9JIK3</accession>
<evidence type="ECO:0000256" key="1">
    <source>
        <dbReference type="SAM" id="MobiDB-lite"/>
    </source>
</evidence>
<reference evidence="2 3" key="1">
    <citation type="submission" date="2022-04" db="EMBL/GenBank/DDBJ databases">
        <title>Chromosome-level reference genomes for two strains of Caenorhabditis briggsae: an improved platform for comparative genomics.</title>
        <authorList>
            <person name="Stevens L."/>
            <person name="Andersen E."/>
        </authorList>
    </citation>
    <scope>NUCLEOTIDE SEQUENCE [LARGE SCALE GENOMIC DNA]</scope>
    <source>
        <strain evidence="2">VX34</strain>
        <tissue evidence="2">Whole-organism</tissue>
    </source>
</reference>
<feature type="compositionally biased region" description="Polar residues" evidence="1">
    <location>
        <begin position="72"/>
        <end position="81"/>
    </location>
</feature>
<name>A0AAE9JIK3_CAEBR</name>
<sequence length="110" mass="12232">MRKLFFPSFPQYVNSLFSVLSDHSSSKQKLLPCVQSLDKKTIAQPVGWPTDGQRIDSRPLTASVRLEDGEQTESGRTTDGQRTAYGRTTDGQTMDGQRIGHGRTMDCPNI</sequence>
<dbReference type="EMBL" id="CP092624">
    <property type="protein sequence ID" value="UMM32478.1"/>
    <property type="molecule type" value="Genomic_DNA"/>
</dbReference>
<evidence type="ECO:0000313" key="2">
    <source>
        <dbReference type="EMBL" id="UMM32478.1"/>
    </source>
</evidence>
<evidence type="ECO:0000313" key="3">
    <source>
        <dbReference type="Proteomes" id="UP000829354"/>
    </source>
</evidence>
<proteinExistence type="predicted"/>
<dbReference type="Proteomes" id="UP000829354">
    <property type="component" value="Chromosome V"/>
</dbReference>
<organism evidence="2 3">
    <name type="scientific">Caenorhabditis briggsae</name>
    <dbReference type="NCBI Taxonomy" id="6238"/>
    <lineage>
        <taxon>Eukaryota</taxon>
        <taxon>Metazoa</taxon>
        <taxon>Ecdysozoa</taxon>
        <taxon>Nematoda</taxon>
        <taxon>Chromadorea</taxon>
        <taxon>Rhabditida</taxon>
        <taxon>Rhabditina</taxon>
        <taxon>Rhabditomorpha</taxon>
        <taxon>Rhabditoidea</taxon>
        <taxon>Rhabditidae</taxon>
        <taxon>Peloderinae</taxon>
        <taxon>Caenorhabditis</taxon>
    </lineage>
</organism>
<protein>
    <submittedName>
        <fullName evidence="2">Uncharacterized protein</fullName>
    </submittedName>
</protein>